<dbReference type="Proteomes" id="UP001148662">
    <property type="component" value="Unassembled WGS sequence"/>
</dbReference>
<sequence>MQILAAPSTSKRFLRGPSTTIAWISHHKIPYNKRRPGRHILASLVLPAAQTHRTAAHSRALAQLRNSPVHHDTTSASIIRKRFKRLHRDTLEAPGSIPFHDFILSDLLTETMAEKVQFDEATRKELETFIENEQAQSRLNSSIHMFTSMCWDKCISGTPSTRFARGEESCLANCVERFLDTSLFMVRKIEAQRQQYAAAAGSSIQ</sequence>
<protein>
    <submittedName>
        <fullName evidence="1">Uncharacterized protein</fullName>
    </submittedName>
</protein>
<reference evidence="1" key="1">
    <citation type="submission" date="2022-07" db="EMBL/GenBank/DDBJ databases">
        <title>Genome Sequence of Phlebia brevispora.</title>
        <authorList>
            <person name="Buettner E."/>
        </authorList>
    </citation>
    <scope>NUCLEOTIDE SEQUENCE</scope>
    <source>
        <strain evidence="1">MPL23</strain>
    </source>
</reference>
<name>A0ACC1T1S0_9APHY</name>
<dbReference type="EMBL" id="JANHOG010000810">
    <property type="protein sequence ID" value="KAJ3551371.1"/>
    <property type="molecule type" value="Genomic_DNA"/>
</dbReference>
<evidence type="ECO:0000313" key="1">
    <source>
        <dbReference type="EMBL" id="KAJ3551371.1"/>
    </source>
</evidence>
<comment type="caution">
    <text evidence="1">The sequence shown here is derived from an EMBL/GenBank/DDBJ whole genome shotgun (WGS) entry which is preliminary data.</text>
</comment>
<evidence type="ECO:0000313" key="2">
    <source>
        <dbReference type="Proteomes" id="UP001148662"/>
    </source>
</evidence>
<proteinExistence type="predicted"/>
<organism evidence="1 2">
    <name type="scientific">Phlebia brevispora</name>
    <dbReference type="NCBI Taxonomy" id="194682"/>
    <lineage>
        <taxon>Eukaryota</taxon>
        <taxon>Fungi</taxon>
        <taxon>Dikarya</taxon>
        <taxon>Basidiomycota</taxon>
        <taxon>Agaricomycotina</taxon>
        <taxon>Agaricomycetes</taxon>
        <taxon>Polyporales</taxon>
        <taxon>Meruliaceae</taxon>
        <taxon>Phlebia</taxon>
    </lineage>
</organism>
<gene>
    <name evidence="1" type="ORF">NM688_g4741</name>
</gene>
<keyword evidence="2" id="KW-1185">Reference proteome</keyword>
<accession>A0ACC1T1S0</accession>